<organism evidence="2 3">
    <name type="scientific">Filobasidium floriforme</name>
    <dbReference type="NCBI Taxonomy" id="5210"/>
    <lineage>
        <taxon>Eukaryota</taxon>
        <taxon>Fungi</taxon>
        <taxon>Dikarya</taxon>
        <taxon>Basidiomycota</taxon>
        <taxon>Agaricomycotina</taxon>
        <taxon>Tremellomycetes</taxon>
        <taxon>Filobasidiales</taxon>
        <taxon>Filobasidiaceae</taxon>
        <taxon>Filobasidium</taxon>
    </lineage>
</organism>
<dbReference type="GO" id="GO:0016757">
    <property type="term" value="F:glycosyltransferase activity"/>
    <property type="evidence" value="ECO:0007669"/>
    <property type="project" value="InterPro"/>
</dbReference>
<accession>A0A8K0NQJ6</accession>
<dbReference type="EMBL" id="JABELV010000198">
    <property type="protein sequence ID" value="KAG7528211.1"/>
    <property type="molecule type" value="Genomic_DNA"/>
</dbReference>
<name>A0A8K0NQJ6_9TREE</name>
<evidence type="ECO:0000313" key="2">
    <source>
        <dbReference type="EMBL" id="KAG7528211.1"/>
    </source>
</evidence>
<gene>
    <name evidence="2" type="ORF">FFLO_06326</name>
</gene>
<comment type="caution">
    <text evidence="2">The sequence shown here is derived from an EMBL/GenBank/DDBJ whole genome shotgun (WGS) entry which is preliminary data.</text>
</comment>
<evidence type="ECO:0000313" key="3">
    <source>
        <dbReference type="Proteomes" id="UP000812966"/>
    </source>
</evidence>
<reference evidence="2" key="1">
    <citation type="submission" date="2020-04" db="EMBL/GenBank/DDBJ databases">
        <title>Analysis of mating type loci in Filobasidium floriforme.</title>
        <authorList>
            <person name="Nowrousian M."/>
        </authorList>
    </citation>
    <scope>NUCLEOTIDE SEQUENCE</scope>
    <source>
        <strain evidence="2">CBS 6242</strain>
    </source>
</reference>
<dbReference type="OrthoDB" id="529273at2759"/>
<protein>
    <recommendedName>
        <fullName evidence="1">Glycosyltransferase 61 catalytic domain-containing protein</fullName>
    </recommendedName>
</protein>
<dbReference type="AlphaFoldDB" id="A0A8K0NQJ6"/>
<proteinExistence type="predicted"/>
<dbReference type="Proteomes" id="UP000812966">
    <property type="component" value="Unassembled WGS sequence"/>
</dbReference>
<dbReference type="Pfam" id="PF04577">
    <property type="entry name" value="Glyco_transf_61"/>
    <property type="match status" value="1"/>
</dbReference>
<evidence type="ECO:0000259" key="1">
    <source>
        <dbReference type="Pfam" id="PF04577"/>
    </source>
</evidence>
<feature type="domain" description="Glycosyltransferase 61 catalytic" evidence="1">
    <location>
        <begin position="235"/>
        <end position="421"/>
    </location>
</feature>
<sequence length="489" mass="55103">MQDILPRFIPPAEGRRPVYRRFKEAWAVCLVIGSLFTWAILDRWSADSGSAAPVIGTTPKKKEIAPAPEIPNHTHPTSRRWAPIILDRPVDNMPTHFAPFIAASIGNPDDIYGEELLYPDFAIPMPIFAEDEHRRRWMSETKGISARATLVDGQDYFQYKGQHGQNFARAETQILTNVTYTPPTSYDNWGPQSCMNPGSSLRALHFEPQNISDTASSHVAIDNALLAHTSDSWSFQHFLDRVTHVTAQAEHLTRDLNLTALTGREGNAQGLWDAIGFDEDHVLHAPGGEMSIERLFFSCKTPLIHPYLSLKTAEQMELAWTRPDFDVSLAEKKTILYMSRSNGLAKNGGRKVVNEVELLAAIHQTLVERNLDEKLVEFDQDKFADTRALSNYMSKEVAAIIGPHGGAMMNHRWAAPNTLVIEFFPTSFLYYGHWEETSLLNQTYAAVVVEPAHGTDMVINPEHITRLLQENLGKVRQDSIRDVYSWESE</sequence>
<keyword evidence="3" id="KW-1185">Reference proteome</keyword>
<dbReference type="InterPro" id="IPR049625">
    <property type="entry name" value="Glyco_transf_61_cat"/>
</dbReference>